<feature type="domain" description="SWIM-type" evidence="3">
    <location>
        <begin position="60"/>
        <end position="96"/>
    </location>
</feature>
<evidence type="ECO:0000313" key="5">
    <source>
        <dbReference type="Proteomes" id="UP000222542"/>
    </source>
</evidence>
<dbReference type="EMBL" id="AYRZ02000007">
    <property type="protein sequence ID" value="PHT75316.1"/>
    <property type="molecule type" value="Genomic_DNA"/>
</dbReference>
<comment type="function">
    <text evidence="2">Putative transcription activator involved in regulating light control of development.</text>
</comment>
<dbReference type="Proteomes" id="UP000222542">
    <property type="component" value="Unassembled WGS sequence"/>
</dbReference>
<reference evidence="4 5" key="2">
    <citation type="journal article" date="2017" name="Genome Biol.">
        <title>New reference genome sequences of hot pepper reveal the massive evolution of plant disease-resistance genes by retroduplication.</title>
        <authorList>
            <person name="Kim S."/>
            <person name="Park J."/>
            <person name="Yeom S.I."/>
            <person name="Kim Y.M."/>
            <person name="Seo E."/>
            <person name="Kim K.T."/>
            <person name="Kim M.S."/>
            <person name="Lee J.M."/>
            <person name="Cheong K."/>
            <person name="Shin H.S."/>
            <person name="Kim S.B."/>
            <person name="Han K."/>
            <person name="Lee J."/>
            <person name="Park M."/>
            <person name="Lee H.A."/>
            <person name="Lee H.Y."/>
            <person name="Lee Y."/>
            <person name="Oh S."/>
            <person name="Lee J.H."/>
            <person name="Choi E."/>
            <person name="Choi E."/>
            <person name="Lee S.E."/>
            <person name="Jeon J."/>
            <person name="Kim H."/>
            <person name="Choi G."/>
            <person name="Song H."/>
            <person name="Lee J."/>
            <person name="Lee S.C."/>
            <person name="Kwon J.K."/>
            <person name="Lee H.Y."/>
            <person name="Koo N."/>
            <person name="Hong Y."/>
            <person name="Kim R.W."/>
            <person name="Kang W.H."/>
            <person name="Huh J.H."/>
            <person name="Kang B.C."/>
            <person name="Yang T.J."/>
            <person name="Lee Y.H."/>
            <person name="Bennetzen J.L."/>
            <person name="Choi D."/>
        </authorList>
    </citation>
    <scope>NUCLEOTIDE SEQUENCE [LARGE SCALE GENOMIC DNA]</scope>
    <source>
        <strain evidence="5">cv. CM334</strain>
    </source>
</reference>
<dbReference type="InterPro" id="IPR031052">
    <property type="entry name" value="FHY3/FAR1"/>
</dbReference>
<gene>
    <name evidence="4" type="ORF">T459_18838</name>
</gene>
<keyword evidence="2" id="KW-0862">Zinc</keyword>
<evidence type="ECO:0000259" key="3">
    <source>
        <dbReference type="PROSITE" id="PS50966"/>
    </source>
</evidence>
<dbReference type="GO" id="GO:0005634">
    <property type="term" value="C:nucleus"/>
    <property type="evidence" value="ECO:0007669"/>
    <property type="project" value="UniProtKB-SubCell"/>
</dbReference>
<dbReference type="PROSITE" id="PS50966">
    <property type="entry name" value="ZF_SWIM"/>
    <property type="match status" value="1"/>
</dbReference>
<comment type="similarity">
    <text evidence="2">Belongs to the FHY3/FAR1 family.</text>
</comment>
<keyword evidence="1 2" id="KW-0863">Zinc-finger</keyword>
<proteinExistence type="inferred from homology"/>
<dbReference type="Pfam" id="PF04434">
    <property type="entry name" value="SWIM"/>
    <property type="match status" value="1"/>
</dbReference>
<dbReference type="InterPro" id="IPR007527">
    <property type="entry name" value="Znf_SWIM"/>
</dbReference>
<dbReference type="GO" id="GO:0006355">
    <property type="term" value="P:regulation of DNA-templated transcription"/>
    <property type="evidence" value="ECO:0007669"/>
    <property type="project" value="UniProtKB-UniRule"/>
</dbReference>
<protein>
    <recommendedName>
        <fullName evidence="2">Protein FAR1-RELATED SEQUENCE</fullName>
    </recommendedName>
</protein>
<dbReference type="PANTHER" id="PTHR31669:SF306">
    <property type="entry name" value="PROTEIN FAR1-RELATED SEQUENCE"/>
    <property type="match status" value="1"/>
</dbReference>
<sequence length="185" mass="22335">MQIYGHYTRAIYDFFKVHVVRLPHCEIERHIDFNAVEGVEVYNVTECSIRSDYHDDNFLFTVEYHPSNQYVECNCKTFESKGIACCHIMRTMTFKKICLFHDRYILHRWRRDIVRPHLSKFFLGGYPTTKDKYQVYNGIKKWLDRNCDLVLDCPVRRRDLKNVLNTRFKTYMAWKDDMVVPNISD</sequence>
<evidence type="ECO:0000256" key="1">
    <source>
        <dbReference type="PROSITE-ProRule" id="PRU00325"/>
    </source>
</evidence>
<keyword evidence="5" id="KW-1185">Reference proteome</keyword>
<evidence type="ECO:0000256" key="2">
    <source>
        <dbReference type="RuleBase" id="RU367018"/>
    </source>
</evidence>
<dbReference type="Gramene" id="PHT75316">
    <property type="protein sequence ID" value="PHT75316"/>
    <property type="gene ID" value="T459_18838"/>
</dbReference>
<reference evidence="4 5" key="1">
    <citation type="journal article" date="2014" name="Nat. Genet.">
        <title>Genome sequence of the hot pepper provides insights into the evolution of pungency in Capsicum species.</title>
        <authorList>
            <person name="Kim S."/>
            <person name="Park M."/>
            <person name="Yeom S.I."/>
            <person name="Kim Y.M."/>
            <person name="Lee J.M."/>
            <person name="Lee H.A."/>
            <person name="Seo E."/>
            <person name="Choi J."/>
            <person name="Cheong K."/>
            <person name="Kim K.T."/>
            <person name="Jung K."/>
            <person name="Lee G.W."/>
            <person name="Oh S.K."/>
            <person name="Bae C."/>
            <person name="Kim S.B."/>
            <person name="Lee H.Y."/>
            <person name="Kim S.Y."/>
            <person name="Kim M.S."/>
            <person name="Kang B.C."/>
            <person name="Jo Y.D."/>
            <person name="Yang H.B."/>
            <person name="Jeong H.J."/>
            <person name="Kang W.H."/>
            <person name="Kwon J.K."/>
            <person name="Shin C."/>
            <person name="Lim J.Y."/>
            <person name="Park J.H."/>
            <person name="Huh J.H."/>
            <person name="Kim J.S."/>
            <person name="Kim B.D."/>
            <person name="Cohen O."/>
            <person name="Paran I."/>
            <person name="Suh M.C."/>
            <person name="Lee S.B."/>
            <person name="Kim Y.K."/>
            <person name="Shin Y."/>
            <person name="Noh S.J."/>
            <person name="Park J."/>
            <person name="Seo Y.S."/>
            <person name="Kwon S.Y."/>
            <person name="Kim H.A."/>
            <person name="Park J.M."/>
            <person name="Kim H.J."/>
            <person name="Choi S.B."/>
            <person name="Bosland P.W."/>
            <person name="Reeves G."/>
            <person name="Jo S.H."/>
            <person name="Lee B.W."/>
            <person name="Cho H.T."/>
            <person name="Choi H.S."/>
            <person name="Lee M.S."/>
            <person name="Yu Y."/>
            <person name="Do Choi Y."/>
            <person name="Park B.S."/>
            <person name="van Deynze A."/>
            <person name="Ashrafi H."/>
            <person name="Hill T."/>
            <person name="Kim W.T."/>
            <person name="Pai H.S."/>
            <person name="Ahn H.K."/>
            <person name="Yeam I."/>
            <person name="Giovannoni J.J."/>
            <person name="Rose J.K."/>
            <person name="Sorensen I."/>
            <person name="Lee S.J."/>
            <person name="Kim R.W."/>
            <person name="Choi I.Y."/>
            <person name="Choi B.S."/>
            <person name="Lim J.S."/>
            <person name="Lee Y.H."/>
            <person name="Choi D."/>
        </authorList>
    </citation>
    <scope>NUCLEOTIDE SEQUENCE [LARGE SCALE GENOMIC DNA]</scope>
    <source>
        <strain evidence="5">cv. CM334</strain>
    </source>
</reference>
<comment type="subcellular location">
    <subcellularLocation>
        <location evidence="2">Nucleus</location>
    </subcellularLocation>
</comment>
<comment type="caution">
    <text evidence="4">The sequence shown here is derived from an EMBL/GenBank/DDBJ whole genome shotgun (WGS) entry which is preliminary data.</text>
</comment>
<name>A0A2G2Z002_CAPAN</name>
<keyword evidence="2" id="KW-0479">Metal-binding</keyword>
<organism evidence="4 5">
    <name type="scientific">Capsicum annuum</name>
    <name type="common">Capsicum pepper</name>
    <dbReference type="NCBI Taxonomy" id="4072"/>
    <lineage>
        <taxon>Eukaryota</taxon>
        <taxon>Viridiplantae</taxon>
        <taxon>Streptophyta</taxon>
        <taxon>Embryophyta</taxon>
        <taxon>Tracheophyta</taxon>
        <taxon>Spermatophyta</taxon>
        <taxon>Magnoliopsida</taxon>
        <taxon>eudicotyledons</taxon>
        <taxon>Gunneridae</taxon>
        <taxon>Pentapetalae</taxon>
        <taxon>asterids</taxon>
        <taxon>lamiids</taxon>
        <taxon>Solanales</taxon>
        <taxon>Solanaceae</taxon>
        <taxon>Solanoideae</taxon>
        <taxon>Capsiceae</taxon>
        <taxon>Capsicum</taxon>
    </lineage>
</organism>
<keyword evidence="2" id="KW-0539">Nucleus</keyword>
<dbReference type="GO" id="GO:0008270">
    <property type="term" value="F:zinc ion binding"/>
    <property type="evidence" value="ECO:0007669"/>
    <property type="project" value="UniProtKB-UniRule"/>
</dbReference>
<accession>A0A2G2Z002</accession>
<evidence type="ECO:0000313" key="4">
    <source>
        <dbReference type="EMBL" id="PHT75316.1"/>
    </source>
</evidence>
<dbReference type="AlphaFoldDB" id="A0A2G2Z002"/>
<dbReference type="PANTHER" id="PTHR31669">
    <property type="entry name" value="PROTEIN FAR1-RELATED SEQUENCE 10-RELATED"/>
    <property type="match status" value="1"/>
</dbReference>
<dbReference type="OMA" id="CCHIMRT"/>